<dbReference type="InterPro" id="IPR026898">
    <property type="entry name" value="PrsW"/>
</dbReference>
<feature type="transmembrane region" description="Helical" evidence="1">
    <location>
        <begin position="198"/>
        <end position="222"/>
    </location>
</feature>
<dbReference type="RefSeq" id="WP_277866444.1">
    <property type="nucleotide sequence ID" value="NZ_JAKKUT010000002.1"/>
</dbReference>
<feature type="transmembrane region" description="Helical" evidence="1">
    <location>
        <begin position="327"/>
        <end position="349"/>
    </location>
</feature>
<keyword evidence="3" id="KW-0378">Hydrolase</keyword>
<keyword evidence="1" id="KW-0472">Membrane</keyword>
<feature type="domain" description="FHA" evidence="2">
    <location>
        <begin position="25"/>
        <end position="83"/>
    </location>
</feature>
<dbReference type="SUPFAM" id="SSF49879">
    <property type="entry name" value="SMAD/FHA domain"/>
    <property type="match status" value="1"/>
</dbReference>
<dbReference type="PANTHER" id="PTHR23308">
    <property type="entry name" value="NUCLEAR INHIBITOR OF PROTEIN PHOSPHATASE-1"/>
    <property type="match status" value="1"/>
</dbReference>
<sequence>MQYTGVLRQVTPESGQYGLTLTEDTLIGRDPSTCQIVLTSDRYGSVSRHHVRLHPETADQQYPTWRITDLGSVNGTFINGERLEGSRVLQGGDRIHLGLQGPEFILEYLPLTYVIQGSESTAGAGLTLTQLLPILAIGQDWVRKAYLLPGIVTVLAVILLFATTGQGAAFKVILAVYLGSAGYYFIYELCGKRKPWWVLMGSLGLEMVILISPLLPLFIFIFRDLLPGQIPPGENRFLAQLVRHFFGSGLMEELLKVLPVFVAYGLGRWLRSPWRQKIGVWEPLDGILLGSAAALGFTWMETLGQYVPNIAGEMGDLTGLQVLIPRVLGSLAGHMAYTGYFGYCIGLSVLYPRQRYPILLVGWGVAALLHALWNASSVSFGPSGLVIVGILSYVFLTAAILKARQLSPTRSQNFATRFYGYQQR</sequence>
<dbReference type="Pfam" id="PF13367">
    <property type="entry name" value="PrsW-protease"/>
    <property type="match status" value="1"/>
</dbReference>
<name>A0ABT6EXK6_9SYNE</name>
<keyword evidence="1" id="KW-0812">Transmembrane</keyword>
<comment type="caution">
    <text evidence="3">The sequence shown here is derived from an EMBL/GenBank/DDBJ whole genome shotgun (WGS) entry which is preliminary data.</text>
</comment>
<keyword evidence="1" id="KW-1133">Transmembrane helix</keyword>
<dbReference type="PROSITE" id="PS50006">
    <property type="entry name" value="FHA_DOMAIN"/>
    <property type="match status" value="1"/>
</dbReference>
<feature type="transmembrane region" description="Helical" evidence="1">
    <location>
        <begin position="356"/>
        <end position="373"/>
    </location>
</feature>
<gene>
    <name evidence="3" type="ORF">L3556_06245</name>
</gene>
<evidence type="ECO:0000259" key="2">
    <source>
        <dbReference type="PROSITE" id="PS50006"/>
    </source>
</evidence>
<feature type="transmembrane region" description="Helical" evidence="1">
    <location>
        <begin position="145"/>
        <end position="162"/>
    </location>
</feature>
<dbReference type="InterPro" id="IPR008984">
    <property type="entry name" value="SMAD_FHA_dom_sf"/>
</dbReference>
<dbReference type="GO" id="GO:0006508">
    <property type="term" value="P:proteolysis"/>
    <property type="evidence" value="ECO:0007669"/>
    <property type="project" value="UniProtKB-KW"/>
</dbReference>
<dbReference type="SMART" id="SM00240">
    <property type="entry name" value="FHA"/>
    <property type="match status" value="1"/>
</dbReference>
<feature type="transmembrane region" description="Helical" evidence="1">
    <location>
        <begin position="379"/>
        <end position="401"/>
    </location>
</feature>
<feature type="transmembrane region" description="Helical" evidence="1">
    <location>
        <begin position="287"/>
        <end position="307"/>
    </location>
</feature>
<feature type="transmembrane region" description="Helical" evidence="1">
    <location>
        <begin position="242"/>
        <end position="266"/>
    </location>
</feature>
<organism evidence="3 4">
    <name type="scientific">Candidatus Synechococcus calcipolaris G9</name>
    <dbReference type="NCBI Taxonomy" id="1497997"/>
    <lineage>
        <taxon>Bacteria</taxon>
        <taxon>Bacillati</taxon>
        <taxon>Cyanobacteriota</taxon>
        <taxon>Cyanophyceae</taxon>
        <taxon>Synechococcales</taxon>
        <taxon>Synechococcaceae</taxon>
        <taxon>Synechococcus</taxon>
    </lineage>
</organism>
<dbReference type="Gene3D" id="2.60.200.20">
    <property type="match status" value="1"/>
</dbReference>
<dbReference type="EC" id="3.4.-.-" evidence="3"/>
<dbReference type="GO" id="GO:0008233">
    <property type="term" value="F:peptidase activity"/>
    <property type="evidence" value="ECO:0007669"/>
    <property type="project" value="UniProtKB-KW"/>
</dbReference>
<proteinExistence type="predicted"/>
<dbReference type="InterPro" id="IPR000253">
    <property type="entry name" value="FHA_dom"/>
</dbReference>
<accession>A0ABT6EXK6</accession>
<reference evidence="3" key="1">
    <citation type="journal article" date="2022" name="Genome Biol. Evol.">
        <title>A New Gene Family Diagnostic for Intracellular Biomineralization of Amorphous Ca Carbonates by Cyanobacteria.</title>
        <authorList>
            <person name="Benzerara K."/>
            <person name="Duprat E."/>
            <person name="Bitard-Feildel T."/>
            <person name="Caumes G."/>
            <person name="Cassier-Chauvat C."/>
            <person name="Chauvat F."/>
            <person name="Dezi M."/>
            <person name="Diop S.I."/>
            <person name="Gaschignard G."/>
            <person name="Gorgen S."/>
            <person name="Gugger M."/>
            <person name="Lopez-Garcia P."/>
            <person name="Millet M."/>
            <person name="Skouri-Panet F."/>
            <person name="Moreira D."/>
            <person name="Callebaut I."/>
        </authorList>
    </citation>
    <scope>NUCLEOTIDE SEQUENCE</scope>
    <source>
        <strain evidence="3">G9</strain>
    </source>
</reference>
<dbReference type="CDD" id="cd00060">
    <property type="entry name" value="FHA"/>
    <property type="match status" value="1"/>
</dbReference>
<evidence type="ECO:0000313" key="4">
    <source>
        <dbReference type="Proteomes" id="UP001154265"/>
    </source>
</evidence>
<dbReference type="Pfam" id="PF00498">
    <property type="entry name" value="FHA"/>
    <property type="match status" value="1"/>
</dbReference>
<protein>
    <submittedName>
        <fullName evidence="3">PrsW family glutamic-type intramembrane protease</fullName>
        <ecNumber evidence="3">3.4.-.-</ecNumber>
    </submittedName>
</protein>
<reference evidence="3" key="2">
    <citation type="submission" date="2022-01" db="EMBL/GenBank/DDBJ databases">
        <authorList>
            <person name="Zivanovic Y."/>
            <person name="Moreira D."/>
            <person name="Lopez-Garcia P."/>
        </authorList>
    </citation>
    <scope>NUCLEOTIDE SEQUENCE</scope>
    <source>
        <strain evidence="3">G9</strain>
    </source>
</reference>
<keyword evidence="3" id="KW-0645">Protease</keyword>
<dbReference type="EMBL" id="JAKKUT010000002">
    <property type="protein sequence ID" value="MDG2990535.1"/>
    <property type="molecule type" value="Genomic_DNA"/>
</dbReference>
<evidence type="ECO:0000256" key="1">
    <source>
        <dbReference type="SAM" id="Phobius"/>
    </source>
</evidence>
<evidence type="ECO:0000313" key="3">
    <source>
        <dbReference type="EMBL" id="MDG2990535.1"/>
    </source>
</evidence>
<dbReference type="Proteomes" id="UP001154265">
    <property type="component" value="Unassembled WGS sequence"/>
</dbReference>
<dbReference type="InterPro" id="IPR050923">
    <property type="entry name" value="Cell_Proc_Reg/RNA_Proc"/>
</dbReference>
<keyword evidence="4" id="KW-1185">Reference proteome</keyword>
<feature type="transmembrane region" description="Helical" evidence="1">
    <location>
        <begin position="168"/>
        <end position="186"/>
    </location>
</feature>